<evidence type="ECO:0000259" key="3">
    <source>
        <dbReference type="PROSITE" id="PS50943"/>
    </source>
</evidence>
<evidence type="ECO:0000313" key="5">
    <source>
        <dbReference type="Proteomes" id="UP000033121"/>
    </source>
</evidence>
<dbReference type="OrthoDB" id="1357763at2"/>
<comment type="caution">
    <text evidence="4">The sequence shown here is derived from an EMBL/GenBank/DDBJ whole genome shotgun (WGS) entry which is preliminary data.</text>
</comment>
<dbReference type="InterPro" id="IPR001387">
    <property type="entry name" value="Cro/C1-type_HTH"/>
</dbReference>
<dbReference type="InterPro" id="IPR050807">
    <property type="entry name" value="TransReg_Diox_bact_type"/>
</dbReference>
<gene>
    <name evidence="4" type="ORF">FPE01S_03_07620</name>
</gene>
<dbReference type="GO" id="GO:0003677">
    <property type="term" value="F:DNA binding"/>
    <property type="evidence" value="ECO:0007669"/>
    <property type="project" value="UniProtKB-KW"/>
</dbReference>
<dbReference type="SUPFAM" id="SSF47413">
    <property type="entry name" value="lambda repressor-like DNA-binding domains"/>
    <property type="match status" value="1"/>
</dbReference>
<feature type="transmembrane region" description="Helical" evidence="2">
    <location>
        <begin position="90"/>
        <end position="108"/>
    </location>
</feature>
<dbReference type="PANTHER" id="PTHR46797">
    <property type="entry name" value="HTH-TYPE TRANSCRIPTIONAL REGULATOR"/>
    <property type="match status" value="1"/>
</dbReference>
<feature type="transmembrane region" description="Helical" evidence="2">
    <location>
        <begin position="129"/>
        <end position="153"/>
    </location>
</feature>
<dbReference type="Pfam" id="PF01381">
    <property type="entry name" value="HTH_3"/>
    <property type="match status" value="1"/>
</dbReference>
<dbReference type="InterPro" id="IPR010982">
    <property type="entry name" value="Lambda_DNA-bd_dom_sf"/>
</dbReference>
<dbReference type="RefSeq" id="WP_052956021.1">
    <property type="nucleotide sequence ID" value="NZ_BBWV01000003.1"/>
</dbReference>
<reference evidence="4 5" key="1">
    <citation type="submission" date="2015-04" db="EMBL/GenBank/DDBJ databases">
        <title>Whole genome shotgun sequence of Flavihumibacter petaseus NBRC 106054.</title>
        <authorList>
            <person name="Miyazawa S."/>
            <person name="Hosoyama A."/>
            <person name="Hashimoto M."/>
            <person name="Noguchi M."/>
            <person name="Tsuchikane K."/>
            <person name="Ohji S."/>
            <person name="Yamazoe A."/>
            <person name="Ichikawa N."/>
            <person name="Kimura A."/>
            <person name="Fujita N."/>
        </authorList>
    </citation>
    <scope>NUCLEOTIDE SEQUENCE [LARGE SCALE GENOMIC DNA]</scope>
    <source>
        <strain evidence="4 5">NBRC 106054</strain>
    </source>
</reference>
<organism evidence="4 5">
    <name type="scientific">Flavihumibacter petaseus NBRC 106054</name>
    <dbReference type="NCBI Taxonomy" id="1220578"/>
    <lineage>
        <taxon>Bacteria</taxon>
        <taxon>Pseudomonadati</taxon>
        <taxon>Bacteroidota</taxon>
        <taxon>Chitinophagia</taxon>
        <taxon>Chitinophagales</taxon>
        <taxon>Chitinophagaceae</taxon>
        <taxon>Flavihumibacter</taxon>
    </lineage>
</organism>
<dbReference type="GO" id="GO:0005829">
    <property type="term" value="C:cytosol"/>
    <property type="evidence" value="ECO:0007669"/>
    <property type="project" value="TreeGrafter"/>
</dbReference>
<dbReference type="PANTHER" id="PTHR46797:SF1">
    <property type="entry name" value="METHYLPHOSPHONATE SYNTHASE"/>
    <property type="match status" value="1"/>
</dbReference>
<proteinExistence type="predicted"/>
<dbReference type="EMBL" id="BBWV01000003">
    <property type="protein sequence ID" value="GAO44723.1"/>
    <property type="molecule type" value="Genomic_DNA"/>
</dbReference>
<dbReference type="GO" id="GO:0003700">
    <property type="term" value="F:DNA-binding transcription factor activity"/>
    <property type="evidence" value="ECO:0007669"/>
    <property type="project" value="TreeGrafter"/>
</dbReference>
<keyword evidence="1" id="KW-0238">DNA-binding</keyword>
<keyword evidence="5" id="KW-1185">Reference proteome</keyword>
<keyword evidence="2" id="KW-0812">Transmembrane</keyword>
<dbReference type="SMART" id="SM00530">
    <property type="entry name" value="HTH_XRE"/>
    <property type="match status" value="1"/>
</dbReference>
<keyword evidence="2" id="KW-1133">Transmembrane helix</keyword>
<feature type="transmembrane region" description="Helical" evidence="2">
    <location>
        <begin position="159"/>
        <end position="177"/>
    </location>
</feature>
<dbReference type="CDD" id="cd00093">
    <property type="entry name" value="HTH_XRE"/>
    <property type="match status" value="1"/>
</dbReference>
<protein>
    <submittedName>
        <fullName evidence="4">Putative Xre family transcriptional regulator</fullName>
    </submittedName>
</protein>
<keyword evidence="2" id="KW-0472">Membrane</keyword>
<evidence type="ECO:0000256" key="2">
    <source>
        <dbReference type="SAM" id="Phobius"/>
    </source>
</evidence>
<dbReference type="STRING" id="1220578.FPE01S_03_07620"/>
<dbReference type="Gene3D" id="1.10.260.40">
    <property type="entry name" value="lambda repressor-like DNA-binding domains"/>
    <property type="match status" value="1"/>
</dbReference>
<accession>A0A0E9N4J7</accession>
<feature type="domain" description="HTH cro/C1-type" evidence="3">
    <location>
        <begin position="7"/>
        <end position="61"/>
    </location>
</feature>
<evidence type="ECO:0000256" key="1">
    <source>
        <dbReference type="ARBA" id="ARBA00023125"/>
    </source>
</evidence>
<dbReference type="AlphaFoldDB" id="A0A0E9N4J7"/>
<evidence type="ECO:0000313" key="4">
    <source>
        <dbReference type="EMBL" id="GAO44723.1"/>
    </source>
</evidence>
<dbReference type="Proteomes" id="UP000033121">
    <property type="component" value="Unassembled WGS sequence"/>
</dbReference>
<name>A0A0E9N4J7_9BACT</name>
<dbReference type="PROSITE" id="PS50943">
    <property type="entry name" value="HTH_CROC1"/>
    <property type="match status" value="1"/>
</dbReference>
<sequence>MELSRKIAQIRKQKGLTQEQLADRANLTVRTIQRIESGASAPRAFTLKTLATALEVNFDELIDPAPADNQIQTDPDKDIDFLKTLCLSCFSYLIIPFIHFLIPLALLHKTGNLNREITAFARKIIRQQIFWKVITCLTLLLTLAYNLLSAYYIGKGYQVHYLWPFFIMYFLNGFLILQRWRQINGMRPDLQRLA</sequence>